<evidence type="ECO:0000313" key="4">
    <source>
        <dbReference type="Proteomes" id="UP000053201"/>
    </source>
</evidence>
<dbReference type="EMBL" id="KQ257456">
    <property type="protein sequence ID" value="KND00152.1"/>
    <property type="molecule type" value="Genomic_DNA"/>
</dbReference>
<reference evidence="3 4" key="1">
    <citation type="submission" date="2009-08" db="EMBL/GenBank/DDBJ databases">
        <title>The Genome Sequence of Spizellomyces punctatus strain DAOM BR117.</title>
        <authorList>
            <consortium name="The Broad Institute Genome Sequencing Platform"/>
            <person name="Russ C."/>
            <person name="Cuomo C."/>
            <person name="Shea T."/>
            <person name="Young S.K."/>
            <person name="Zeng Q."/>
            <person name="Koehrsen M."/>
            <person name="Haas B."/>
            <person name="Borodovsky M."/>
            <person name="Guigo R."/>
            <person name="Alvarado L."/>
            <person name="Berlin A."/>
            <person name="Bochicchio J."/>
            <person name="Borenstein D."/>
            <person name="Chapman S."/>
            <person name="Chen Z."/>
            <person name="Engels R."/>
            <person name="Freedman E."/>
            <person name="Gellesch M."/>
            <person name="Goldberg J."/>
            <person name="Griggs A."/>
            <person name="Gujja S."/>
            <person name="Heiman D."/>
            <person name="Hepburn T."/>
            <person name="Howarth C."/>
            <person name="Jen D."/>
            <person name="Larson L."/>
            <person name="Lewis B."/>
            <person name="Mehta T."/>
            <person name="Park D."/>
            <person name="Pearson M."/>
            <person name="Roberts A."/>
            <person name="Saif S."/>
            <person name="Shenoy N."/>
            <person name="Sisk P."/>
            <person name="Stolte C."/>
            <person name="Sykes S."/>
            <person name="Thomson T."/>
            <person name="Walk T."/>
            <person name="White J."/>
            <person name="Yandava C."/>
            <person name="Burger G."/>
            <person name="Gray M.W."/>
            <person name="Holland P.W.H."/>
            <person name="King N."/>
            <person name="Lang F.B.F."/>
            <person name="Roger A.J."/>
            <person name="Ruiz-Trillo I."/>
            <person name="Lander E."/>
            <person name="Nusbaum C."/>
        </authorList>
    </citation>
    <scope>NUCLEOTIDE SEQUENCE [LARGE SCALE GENOMIC DNA]</scope>
    <source>
        <strain evidence="3 4">DAOM BR117</strain>
    </source>
</reference>
<evidence type="ECO:0008006" key="5">
    <source>
        <dbReference type="Google" id="ProtNLM"/>
    </source>
</evidence>
<dbReference type="OMA" id="CCPRWCR"/>
<dbReference type="GeneID" id="27687938"/>
<evidence type="ECO:0000256" key="1">
    <source>
        <dbReference type="SAM" id="MobiDB-lite"/>
    </source>
</evidence>
<dbReference type="STRING" id="645134.A0A0L0HGJ8"/>
<evidence type="ECO:0000313" key="3">
    <source>
        <dbReference type="EMBL" id="KND00152.1"/>
    </source>
</evidence>
<dbReference type="VEuPathDB" id="FungiDB:SPPG_04493"/>
<feature type="region of interest" description="Disordered" evidence="1">
    <location>
        <begin position="1"/>
        <end position="107"/>
    </location>
</feature>
<proteinExistence type="predicted"/>
<keyword evidence="2" id="KW-0812">Transmembrane</keyword>
<gene>
    <name evidence="3" type="ORF">SPPG_04493</name>
</gene>
<dbReference type="RefSeq" id="XP_016608191.1">
    <property type="nucleotide sequence ID" value="XM_016752727.1"/>
</dbReference>
<organism evidence="3 4">
    <name type="scientific">Spizellomyces punctatus (strain DAOM BR117)</name>
    <dbReference type="NCBI Taxonomy" id="645134"/>
    <lineage>
        <taxon>Eukaryota</taxon>
        <taxon>Fungi</taxon>
        <taxon>Fungi incertae sedis</taxon>
        <taxon>Chytridiomycota</taxon>
        <taxon>Chytridiomycota incertae sedis</taxon>
        <taxon>Chytridiomycetes</taxon>
        <taxon>Spizellomycetales</taxon>
        <taxon>Spizellomycetaceae</taxon>
        <taxon>Spizellomyces</taxon>
    </lineage>
</organism>
<evidence type="ECO:0000256" key="2">
    <source>
        <dbReference type="SAM" id="Phobius"/>
    </source>
</evidence>
<keyword evidence="4" id="KW-1185">Reference proteome</keyword>
<accession>A0A0L0HGJ8</accession>
<sequence length="392" mass="41906">MNPDEKHGYPAHPYPTNPEYNPEMYGPPPQYGMNPSYPYAPPSESGHMVHQDSATTLHSMPTQSEYSYPPPPGSTLGYRPSTDQATGAYHGTSRPPSLLRKDSPLPYNPLYDKDDDHGIGGTRYCCGCFKTRRNCVGCCCFLLLFVLAGVGVAVFFLFPRIPDIVVSDVYFPSSPAGFKVPAKGPGSSWRPGFSDDGSLVSATKASPYTFSIGIGVNISVASENYVSFNVKTLTISGTLKNNNGQLVDTTNSANKLSTSSVVNDIDFPGRQTTVVQLPIAINYTITEPVQIPSDPVLGVLLQACGIFANGGSAGRIRMQIVAIVDLKIISWTGQKITSKKDVDFECPSNVAGELAKKFGQNVLGGALNALGNAVEGKDPQDLLSNVLGRRTG</sequence>
<dbReference type="Proteomes" id="UP000053201">
    <property type="component" value="Unassembled WGS sequence"/>
</dbReference>
<keyword evidence="2" id="KW-1133">Transmembrane helix</keyword>
<keyword evidence="2" id="KW-0472">Membrane</keyword>
<dbReference type="OrthoDB" id="20273at2759"/>
<feature type="compositionally biased region" description="Polar residues" evidence="1">
    <location>
        <begin position="52"/>
        <end position="66"/>
    </location>
</feature>
<dbReference type="InParanoid" id="A0A0L0HGJ8"/>
<dbReference type="AlphaFoldDB" id="A0A0L0HGJ8"/>
<protein>
    <recommendedName>
        <fullName evidence="5">Late embryogenesis abundant protein LEA-2 subgroup domain-containing protein</fullName>
    </recommendedName>
</protein>
<name>A0A0L0HGJ8_SPIPD</name>
<feature type="transmembrane region" description="Helical" evidence="2">
    <location>
        <begin position="139"/>
        <end position="158"/>
    </location>
</feature>